<evidence type="ECO:0000256" key="1">
    <source>
        <dbReference type="SAM" id="MobiDB-lite"/>
    </source>
</evidence>
<name>A0ABN4XPZ1_9BACL</name>
<keyword evidence="3" id="KW-1185">Reference proteome</keyword>
<feature type="compositionally biased region" description="Low complexity" evidence="1">
    <location>
        <begin position="42"/>
        <end position="55"/>
    </location>
</feature>
<reference evidence="2 3" key="1">
    <citation type="submission" date="2017-01" db="EMBL/GenBank/DDBJ databases">
        <title>Planococcus faecalis genome complete sequence.</title>
        <authorList>
            <person name="Lee P.C."/>
        </authorList>
    </citation>
    <scope>NUCLEOTIDE SEQUENCE [LARGE SCALE GENOMIC DNA]</scope>
    <source>
        <strain evidence="2 3">AJ003</strain>
    </source>
</reference>
<protein>
    <submittedName>
        <fullName evidence="2">Uncharacterized protein</fullName>
    </submittedName>
</protein>
<accession>A0ABN4XPZ1</accession>
<evidence type="ECO:0000313" key="3">
    <source>
        <dbReference type="Proteomes" id="UP000189661"/>
    </source>
</evidence>
<organism evidence="2 3">
    <name type="scientific">Planococcus faecalis</name>
    <dbReference type="NCBI Taxonomy" id="1598147"/>
    <lineage>
        <taxon>Bacteria</taxon>
        <taxon>Bacillati</taxon>
        <taxon>Bacillota</taxon>
        <taxon>Bacilli</taxon>
        <taxon>Bacillales</taxon>
        <taxon>Caryophanaceae</taxon>
        <taxon>Planococcus</taxon>
    </lineage>
</organism>
<feature type="region of interest" description="Disordered" evidence="1">
    <location>
        <begin position="36"/>
        <end position="55"/>
    </location>
</feature>
<proteinExistence type="predicted"/>
<gene>
    <name evidence="2" type="ORF">AJGP001_10715</name>
</gene>
<dbReference type="Proteomes" id="UP000189661">
    <property type="component" value="Chromosome"/>
</dbReference>
<dbReference type="EMBL" id="CP019401">
    <property type="protein sequence ID" value="AQU79705.1"/>
    <property type="molecule type" value="Genomic_DNA"/>
</dbReference>
<dbReference type="RefSeq" id="WP_071152983.1">
    <property type="nucleotide sequence ID" value="NZ_CP019401.1"/>
</dbReference>
<sequence>MSSRKTDYLNMHDWVGTDPWRRSEISENFQKLDNKAKKLDESSASATAISSQAKTTAEGIDAKAESALTNSANAVQSATSANQVANAANANVIEAKGISDQALAVAQDAKTVSTSAESTSQSVRGELDRVIADAGGNNPEVVAARGNDVNLGARLNGLGQQLAEKIGQGVKAEPEDLSENTIALLTGQGSINLLSIPQDDSVTLDKMEPSLRVELSDFLDTITNENAPWEVV</sequence>
<evidence type="ECO:0000313" key="2">
    <source>
        <dbReference type="EMBL" id="AQU79705.1"/>
    </source>
</evidence>